<dbReference type="GO" id="GO:0015129">
    <property type="term" value="F:lactate transmembrane transporter activity"/>
    <property type="evidence" value="ECO:0007669"/>
    <property type="project" value="UniProtKB-UniRule"/>
</dbReference>
<evidence type="ECO:0000313" key="9">
    <source>
        <dbReference type="EMBL" id="KMM35810.1"/>
    </source>
</evidence>
<evidence type="ECO:0000256" key="4">
    <source>
        <dbReference type="ARBA" id="ARBA00022475"/>
    </source>
</evidence>
<feature type="transmembrane region" description="Helical" evidence="8">
    <location>
        <begin position="119"/>
        <end position="150"/>
    </location>
</feature>
<feature type="transmembrane region" description="Helical" evidence="8">
    <location>
        <begin position="481"/>
        <end position="499"/>
    </location>
</feature>
<gene>
    <name evidence="9" type="ORF">AB986_20360</name>
</gene>
<feature type="transmembrane region" description="Helical" evidence="8">
    <location>
        <begin position="156"/>
        <end position="179"/>
    </location>
</feature>
<dbReference type="Proteomes" id="UP000035996">
    <property type="component" value="Unassembled WGS sequence"/>
</dbReference>
<feature type="transmembrane region" description="Helical" evidence="8">
    <location>
        <begin position="436"/>
        <end position="460"/>
    </location>
</feature>
<feature type="transmembrane region" description="Helical" evidence="8">
    <location>
        <begin position="252"/>
        <end position="269"/>
    </location>
</feature>
<dbReference type="InterPro" id="IPR003804">
    <property type="entry name" value="Lactate_perm"/>
</dbReference>
<sequence length="550" mass="58604">METWTQLYDPFNNIWLSAFIALIPIIFFFLSLTAFRMKGHIAATITVMLAIVIAILFYDMPFSMVTTTTGYGFAFGLWPISYIVIGAVYLYKLSVKSGQFDIIRSSIVSISDDKRIQMLLVAFSFNAFLEGAAGFGAPIAITAALLVGLGFEPLKAAGLCLIANTASGAFGAMGIPVIVAGQVSGLAPMEIGQFLGTSLPFISFTIPFLLVVIMDGIKGLNEVWPAALVAGSTYAVTQWATVTFIGPELPNITSSIVSLVAVAVFVKIWQPKTHHTHTIDPEVEAQLAVSIDPEAQLTAGRVLKAWSPFIALTGMVTIWSLKPFKNLFVEGGLFEATILQIPVPGLHNLVIKTAPIVSEPTPYGAMLKLDLLSATGTAIFIAAILSIIILRLSPKTALEAFVESVKELQKPVLTIMMVLGFAFIANYSGMSSTLGLALAATGGIFPFLSPLLGWIGVFLTGSVTSNNALFGNLQQITAQQIAVMPMILVAANTAGGVMAKMLSPQSIAVATGAVGLVGREGDLFRFTLKYSFFFLLITGLITFSQAIFIS</sequence>
<dbReference type="STRING" id="157733.AB986_20360"/>
<dbReference type="OrthoDB" id="9761056at2"/>
<evidence type="ECO:0000256" key="1">
    <source>
        <dbReference type="ARBA" id="ARBA00004651"/>
    </source>
</evidence>
<dbReference type="Pfam" id="PF02652">
    <property type="entry name" value="Lactate_perm"/>
    <property type="match status" value="1"/>
</dbReference>
<accession>A0A0J6CRR5</accession>
<comment type="caution">
    <text evidence="9">The sequence shown here is derived from an EMBL/GenBank/DDBJ whole genome shotgun (WGS) entry which is preliminary data.</text>
</comment>
<evidence type="ECO:0000313" key="10">
    <source>
        <dbReference type="Proteomes" id="UP000035996"/>
    </source>
</evidence>
<feature type="transmembrane region" description="Helical" evidence="8">
    <location>
        <begin position="41"/>
        <end position="58"/>
    </location>
</feature>
<keyword evidence="6 8" id="KW-1133">Transmembrane helix</keyword>
<evidence type="ECO:0000256" key="5">
    <source>
        <dbReference type="ARBA" id="ARBA00022692"/>
    </source>
</evidence>
<evidence type="ECO:0000256" key="3">
    <source>
        <dbReference type="ARBA" id="ARBA00022448"/>
    </source>
</evidence>
<evidence type="ECO:0000256" key="8">
    <source>
        <dbReference type="RuleBase" id="RU365092"/>
    </source>
</evidence>
<feature type="transmembrane region" description="Helical" evidence="8">
    <location>
        <begin position="14"/>
        <end position="34"/>
    </location>
</feature>
<feature type="transmembrane region" description="Helical" evidence="8">
    <location>
        <begin position="371"/>
        <end position="390"/>
    </location>
</feature>
<name>A0A0J6CRR5_9BACL</name>
<dbReference type="AlphaFoldDB" id="A0A0J6CRR5"/>
<dbReference type="PATRIC" id="fig|157733.3.peg.1876"/>
<comment type="similarity">
    <text evidence="2 8">Belongs to the lactate permease family.</text>
</comment>
<organism evidence="9 10">
    <name type="scientific">Guptibacillus hwajinpoensis</name>
    <dbReference type="NCBI Taxonomy" id="208199"/>
    <lineage>
        <taxon>Bacteria</taxon>
        <taxon>Bacillati</taxon>
        <taxon>Bacillota</taxon>
        <taxon>Bacilli</taxon>
        <taxon>Bacillales</taxon>
        <taxon>Guptibacillaceae</taxon>
        <taxon>Guptibacillus</taxon>
    </lineage>
</organism>
<keyword evidence="3 8" id="KW-0813">Transport</keyword>
<dbReference type="RefSeq" id="WP_048313485.1">
    <property type="nucleotide sequence ID" value="NZ_CP119526.1"/>
</dbReference>
<evidence type="ECO:0000256" key="7">
    <source>
        <dbReference type="ARBA" id="ARBA00023136"/>
    </source>
</evidence>
<protein>
    <recommendedName>
        <fullName evidence="8">L-lactate permease</fullName>
    </recommendedName>
</protein>
<evidence type="ECO:0000256" key="2">
    <source>
        <dbReference type="ARBA" id="ARBA00010100"/>
    </source>
</evidence>
<feature type="transmembrane region" description="Helical" evidence="8">
    <location>
        <begin position="530"/>
        <end position="549"/>
    </location>
</feature>
<keyword evidence="10" id="KW-1185">Reference proteome</keyword>
<keyword evidence="4 8" id="KW-1003">Cell membrane</keyword>
<keyword evidence="5 8" id="KW-0812">Transmembrane</keyword>
<dbReference type="GO" id="GO:0005886">
    <property type="term" value="C:plasma membrane"/>
    <property type="evidence" value="ECO:0007669"/>
    <property type="project" value="UniProtKB-SubCell"/>
</dbReference>
<feature type="transmembrane region" description="Helical" evidence="8">
    <location>
        <begin position="411"/>
        <end position="430"/>
    </location>
</feature>
<keyword evidence="7 8" id="KW-0472">Membrane</keyword>
<dbReference type="EMBL" id="LELK01000015">
    <property type="protein sequence ID" value="KMM35810.1"/>
    <property type="molecule type" value="Genomic_DNA"/>
</dbReference>
<comment type="subcellular location">
    <subcellularLocation>
        <location evidence="1 8">Cell membrane</location>
        <topology evidence="1 8">Multi-pass membrane protein</topology>
    </subcellularLocation>
</comment>
<feature type="transmembrane region" description="Helical" evidence="8">
    <location>
        <begin position="70"/>
        <end position="91"/>
    </location>
</feature>
<dbReference type="NCBIfam" id="TIGR00795">
    <property type="entry name" value="lctP"/>
    <property type="match status" value="1"/>
</dbReference>
<proteinExistence type="inferred from homology"/>
<feature type="transmembrane region" description="Helical" evidence="8">
    <location>
        <begin position="191"/>
        <end position="214"/>
    </location>
</feature>
<dbReference type="PANTHER" id="PTHR30003:SF0">
    <property type="entry name" value="GLYCOLATE PERMEASE GLCA-RELATED"/>
    <property type="match status" value="1"/>
</dbReference>
<comment type="function">
    <text evidence="8">Uptake of L-lactate across the membrane. Can also transport D-lactate and glycolate.</text>
</comment>
<dbReference type="GO" id="GO:0015295">
    <property type="term" value="F:solute:proton symporter activity"/>
    <property type="evidence" value="ECO:0007669"/>
    <property type="project" value="TreeGrafter"/>
</dbReference>
<reference evidence="9" key="1">
    <citation type="submission" date="2015-06" db="EMBL/GenBank/DDBJ databases">
        <authorList>
            <person name="Liu B."/>
            <person name="Wang J."/>
            <person name="Zhu Y."/>
            <person name="Liu G."/>
            <person name="Chen Q."/>
            <person name="Zheng C."/>
            <person name="Che J."/>
            <person name="Ge C."/>
            <person name="Shi H."/>
            <person name="Pan Z."/>
            <person name="Liu X."/>
        </authorList>
    </citation>
    <scope>NUCLEOTIDE SEQUENCE [LARGE SCALE GENOMIC DNA]</scope>
    <source>
        <strain evidence="9">DSM 16346</strain>
    </source>
</reference>
<evidence type="ECO:0000256" key="6">
    <source>
        <dbReference type="ARBA" id="ARBA00022989"/>
    </source>
</evidence>
<dbReference type="PANTHER" id="PTHR30003">
    <property type="entry name" value="L-LACTATE PERMEASE"/>
    <property type="match status" value="1"/>
</dbReference>